<dbReference type="HOGENOM" id="CLU_193137_2_0_4"/>
<proteinExistence type="predicted"/>
<evidence type="ECO:0008006" key="4">
    <source>
        <dbReference type="Google" id="ProtNLM"/>
    </source>
</evidence>
<feature type="compositionally biased region" description="Polar residues" evidence="1">
    <location>
        <begin position="1"/>
        <end position="21"/>
    </location>
</feature>
<evidence type="ECO:0000256" key="1">
    <source>
        <dbReference type="SAM" id="MobiDB-lite"/>
    </source>
</evidence>
<evidence type="ECO:0000313" key="3">
    <source>
        <dbReference type="Proteomes" id="UP000028782"/>
    </source>
</evidence>
<protein>
    <recommendedName>
        <fullName evidence="4">SMP domain-containing protein</fullName>
    </recommendedName>
</protein>
<accession>A0A076PHN3</accession>
<dbReference type="Proteomes" id="UP000028782">
    <property type="component" value="Chromosome"/>
</dbReference>
<reference evidence="2 3" key="1">
    <citation type="journal article" date="2014" name="Genome Announc.">
        <title>Complete Genome Sequence of Polychlorinated Biphenyl Degrader Comamonas testosteroni TK102 (NBRC 109938).</title>
        <authorList>
            <person name="Fukuda K."/>
            <person name="Hosoyama A."/>
            <person name="Tsuchikane K."/>
            <person name="Ohji S."/>
            <person name="Yamazoe A."/>
            <person name="Fujita N."/>
            <person name="Shintani M."/>
            <person name="Kimbara K."/>
        </authorList>
    </citation>
    <scope>NUCLEOTIDE SEQUENCE [LARGE SCALE GENOMIC DNA]</scope>
    <source>
        <strain evidence="2">TK102</strain>
    </source>
</reference>
<dbReference type="AlphaFoldDB" id="A0A076PHN3"/>
<dbReference type="EMBL" id="CP006704">
    <property type="protein sequence ID" value="AIJ45083.1"/>
    <property type="molecule type" value="Genomic_DNA"/>
</dbReference>
<dbReference type="KEGG" id="ctes:O987_04587"/>
<organism evidence="2 3">
    <name type="scientific">Comamonas testosteroni TK102</name>
    <dbReference type="NCBI Taxonomy" id="1392005"/>
    <lineage>
        <taxon>Bacteria</taxon>
        <taxon>Pseudomonadati</taxon>
        <taxon>Pseudomonadota</taxon>
        <taxon>Betaproteobacteria</taxon>
        <taxon>Burkholderiales</taxon>
        <taxon>Comamonadaceae</taxon>
        <taxon>Comamonas</taxon>
    </lineage>
</organism>
<feature type="region of interest" description="Disordered" evidence="1">
    <location>
        <begin position="1"/>
        <end position="23"/>
    </location>
</feature>
<name>A0A076PHN3_COMTE</name>
<gene>
    <name evidence="2" type="ORF">O987_04587</name>
</gene>
<evidence type="ECO:0000313" key="2">
    <source>
        <dbReference type="EMBL" id="AIJ45083.1"/>
    </source>
</evidence>
<sequence length="58" mass="5877">MSKSSRNSAQVSRGTVKSPTTPAAVARVQSAVAKQSGGGVPKGSYVGRMQQTLAKTAN</sequence>